<dbReference type="Ensembl" id="ENSCMIT00000002410.1">
    <property type="protein sequence ID" value="ENSCMIP00000002326.1"/>
    <property type="gene ID" value="ENSCMIG00000001377.1"/>
</dbReference>
<dbReference type="GO" id="GO:0016077">
    <property type="term" value="P:sno(s)RNA catabolic process"/>
    <property type="evidence" value="ECO:0007669"/>
    <property type="project" value="TreeGrafter"/>
</dbReference>
<protein>
    <recommendedName>
        <fullName evidence="9">U8 snoRNA-decapping enzyme</fullName>
        <ecNumber evidence="8">3.6.1.64</ecNumber>
    </recommendedName>
    <alternativeName>
        <fullName evidence="12">IDP phosphatase</fullName>
    </alternativeName>
    <alternativeName>
        <fullName evidence="10">Inosine diphosphate phosphatase</fullName>
    </alternativeName>
    <alternativeName>
        <fullName evidence="11">Nucleoside diphosphate-linked moiety X motif 16</fullName>
    </alternativeName>
    <alternativeName>
        <fullName evidence="13">m7GpppN-mRNA hydrolase</fullName>
    </alternativeName>
</protein>
<evidence type="ECO:0000256" key="10">
    <source>
        <dbReference type="ARBA" id="ARBA00041450"/>
    </source>
</evidence>
<dbReference type="GO" id="GO:0009117">
    <property type="term" value="P:nucleotide metabolic process"/>
    <property type="evidence" value="ECO:0007669"/>
    <property type="project" value="UniProtKB-KW"/>
</dbReference>
<dbReference type="GO" id="GO:1990174">
    <property type="term" value="F:phosphodiesterase decapping endonuclease activity"/>
    <property type="evidence" value="ECO:0007669"/>
    <property type="project" value="TreeGrafter"/>
</dbReference>
<dbReference type="InParanoid" id="A0A4W3GG17"/>
<dbReference type="FunCoup" id="A0A4W3GG17">
    <property type="interactions" value="168"/>
</dbReference>
<evidence type="ECO:0000256" key="1">
    <source>
        <dbReference type="ARBA" id="ARBA00001941"/>
    </source>
</evidence>
<evidence type="ECO:0000256" key="11">
    <source>
        <dbReference type="ARBA" id="ARBA00041656"/>
    </source>
</evidence>
<evidence type="ECO:0000256" key="14">
    <source>
        <dbReference type="ARBA" id="ARBA00047661"/>
    </source>
</evidence>
<dbReference type="OMA" id="VVLMQMR"/>
<dbReference type="InterPro" id="IPR015797">
    <property type="entry name" value="NUDIX_hydrolase-like_dom_sf"/>
</dbReference>
<evidence type="ECO:0000256" key="15">
    <source>
        <dbReference type="ARBA" id="ARBA00047875"/>
    </source>
</evidence>
<reference evidence="19" key="2">
    <citation type="journal article" date="2007" name="PLoS Biol.">
        <title>Survey sequencing and comparative analysis of the elephant shark (Callorhinchus milii) genome.</title>
        <authorList>
            <person name="Venkatesh B."/>
            <person name="Kirkness E.F."/>
            <person name="Loh Y.H."/>
            <person name="Halpern A.L."/>
            <person name="Lee A.P."/>
            <person name="Johnson J."/>
            <person name="Dandona N."/>
            <person name="Viswanathan L.D."/>
            <person name="Tay A."/>
            <person name="Venter J.C."/>
            <person name="Strausberg R.L."/>
            <person name="Brenner S."/>
        </authorList>
    </citation>
    <scope>NUCLEOTIDE SEQUENCE [LARGE SCALE GENOMIC DNA]</scope>
</reference>
<dbReference type="STRING" id="7868.ENSCMIP00000002326"/>
<comment type="catalytic activity">
    <reaction evidence="14">
        <text>a 5'-end (N(7)-methyl 5'-triphosphoguanosine)-ribonucleoside in mRNA + H2O = N(7)-methyl-GDP + a 5'-end phospho-ribonucleoside in mRNA + 2 H(+)</text>
        <dbReference type="Rhea" id="RHEA:67484"/>
        <dbReference type="Rhea" id="RHEA-COMP:15692"/>
        <dbReference type="Rhea" id="RHEA-COMP:17167"/>
        <dbReference type="ChEBI" id="CHEBI:15377"/>
        <dbReference type="ChEBI" id="CHEBI:15378"/>
        <dbReference type="ChEBI" id="CHEBI:63714"/>
        <dbReference type="ChEBI" id="CHEBI:138282"/>
        <dbReference type="ChEBI" id="CHEBI:156461"/>
        <dbReference type="EC" id="3.6.1.62"/>
    </reaction>
    <physiologicalReaction direction="left-to-right" evidence="14">
        <dbReference type="Rhea" id="RHEA:67485"/>
    </physiologicalReaction>
</comment>
<evidence type="ECO:0000313" key="19">
    <source>
        <dbReference type="Proteomes" id="UP000314986"/>
    </source>
</evidence>
<dbReference type="InterPro" id="IPR000086">
    <property type="entry name" value="NUDIX_hydrolase_dom"/>
</dbReference>
<dbReference type="GO" id="GO:0005654">
    <property type="term" value="C:nucleoplasm"/>
    <property type="evidence" value="ECO:0007669"/>
    <property type="project" value="UniProtKB-SubCell"/>
</dbReference>
<dbReference type="GO" id="GO:1990003">
    <property type="term" value="F:IDP phosphatase activity"/>
    <property type="evidence" value="ECO:0007669"/>
    <property type="project" value="UniProtKB-EC"/>
</dbReference>
<evidence type="ECO:0000313" key="18">
    <source>
        <dbReference type="Ensembl" id="ENSCMIP00000002326.1"/>
    </source>
</evidence>
<evidence type="ECO:0000256" key="13">
    <source>
        <dbReference type="ARBA" id="ARBA00043162"/>
    </source>
</evidence>
<dbReference type="AlphaFoldDB" id="A0A4W3GG17"/>
<dbReference type="CDD" id="cd18869">
    <property type="entry name" value="NUDIX_U8_SnoRNA_DE_Nudt16"/>
    <property type="match status" value="1"/>
</dbReference>
<keyword evidence="5" id="KW-0546">Nucleotide metabolism</keyword>
<accession>A0A4W3GG17</accession>
<dbReference type="PANTHER" id="PTHR31699:SF1">
    <property type="entry name" value="U8 SNORNA-DECAPPING ENZYME"/>
    <property type="match status" value="1"/>
</dbReference>
<evidence type="ECO:0000259" key="17">
    <source>
        <dbReference type="PROSITE" id="PS51462"/>
    </source>
</evidence>
<keyword evidence="6" id="KW-0539">Nucleus</keyword>
<comment type="catalytic activity">
    <reaction evidence="16">
        <text>dIDP + H2O = dIMP + phosphate + H(+)</text>
        <dbReference type="Rhea" id="RHEA:35211"/>
        <dbReference type="ChEBI" id="CHEBI:15377"/>
        <dbReference type="ChEBI" id="CHEBI:15378"/>
        <dbReference type="ChEBI" id="CHEBI:43474"/>
        <dbReference type="ChEBI" id="CHEBI:61194"/>
        <dbReference type="ChEBI" id="CHEBI:62286"/>
        <dbReference type="EC" id="3.6.1.64"/>
    </reaction>
    <physiologicalReaction direction="left-to-right" evidence="16">
        <dbReference type="Rhea" id="RHEA:35212"/>
    </physiologicalReaction>
</comment>
<reference evidence="18" key="5">
    <citation type="submission" date="2025-09" db="UniProtKB">
        <authorList>
            <consortium name="Ensembl"/>
        </authorList>
    </citation>
    <scope>IDENTIFICATION</scope>
</reference>
<dbReference type="PANTHER" id="PTHR31699">
    <property type="entry name" value="NUDIX T16 FAMILY MEMBER"/>
    <property type="match status" value="1"/>
</dbReference>
<dbReference type="GO" id="GO:0005730">
    <property type="term" value="C:nucleolus"/>
    <property type="evidence" value="ECO:0007669"/>
    <property type="project" value="UniProtKB-SubCell"/>
</dbReference>
<evidence type="ECO:0000256" key="2">
    <source>
        <dbReference type="ARBA" id="ARBA00004604"/>
    </source>
</evidence>
<comment type="cofactor">
    <cofactor evidence="1">
        <name>Co(2+)</name>
        <dbReference type="ChEBI" id="CHEBI:48828"/>
    </cofactor>
</comment>
<dbReference type="GO" id="GO:0006402">
    <property type="term" value="P:mRNA catabolic process"/>
    <property type="evidence" value="ECO:0007669"/>
    <property type="project" value="TreeGrafter"/>
</dbReference>
<evidence type="ECO:0000256" key="4">
    <source>
        <dbReference type="ARBA" id="ARBA00022884"/>
    </source>
</evidence>
<feature type="domain" description="Nudix hydrolase" evidence="17">
    <location>
        <begin position="19"/>
        <end position="169"/>
    </location>
</feature>
<name>A0A4W3GG17_CALMI</name>
<dbReference type="FunFam" id="3.90.79.10:FF:000101">
    <property type="entry name" value="U8 snoRNA-decapping enzyme"/>
    <property type="match status" value="1"/>
</dbReference>
<dbReference type="GeneTree" id="ENSGT00390000016224"/>
<evidence type="ECO:0000256" key="8">
    <source>
        <dbReference type="ARBA" id="ARBA00038899"/>
    </source>
</evidence>
<keyword evidence="19" id="KW-1185">Reference proteome</keyword>
<proteinExistence type="inferred from homology"/>
<dbReference type="Gene3D" id="3.90.79.10">
    <property type="entry name" value="Nucleoside Triphosphate Pyrophosphohydrolase"/>
    <property type="match status" value="1"/>
</dbReference>
<dbReference type="SUPFAM" id="SSF55811">
    <property type="entry name" value="Nudix"/>
    <property type="match status" value="1"/>
</dbReference>
<evidence type="ECO:0000256" key="7">
    <source>
        <dbReference type="ARBA" id="ARBA00038173"/>
    </source>
</evidence>
<reference evidence="19" key="3">
    <citation type="journal article" date="2014" name="Nature">
        <title>Elephant shark genome provides unique insights into gnathostome evolution.</title>
        <authorList>
            <consortium name="International Elephant Shark Genome Sequencing Consortium"/>
            <person name="Venkatesh B."/>
            <person name="Lee A.P."/>
            <person name="Ravi V."/>
            <person name="Maurya A.K."/>
            <person name="Lian M.M."/>
            <person name="Swann J.B."/>
            <person name="Ohta Y."/>
            <person name="Flajnik M.F."/>
            <person name="Sutoh Y."/>
            <person name="Kasahara M."/>
            <person name="Hoon S."/>
            <person name="Gangu V."/>
            <person name="Roy S.W."/>
            <person name="Irimia M."/>
            <person name="Korzh V."/>
            <person name="Kondrychyn I."/>
            <person name="Lim Z.W."/>
            <person name="Tay B.H."/>
            <person name="Tohari S."/>
            <person name="Kong K.W."/>
            <person name="Ho S."/>
            <person name="Lorente-Galdos B."/>
            <person name="Quilez J."/>
            <person name="Marques-Bonet T."/>
            <person name="Raney B.J."/>
            <person name="Ingham P.W."/>
            <person name="Tay A."/>
            <person name="Hillier L.W."/>
            <person name="Minx P."/>
            <person name="Boehm T."/>
            <person name="Wilson R.K."/>
            <person name="Brenner S."/>
            <person name="Warren W.C."/>
        </authorList>
    </citation>
    <scope>NUCLEOTIDE SEQUENCE [LARGE SCALE GENOMIC DNA]</scope>
</reference>
<organism evidence="18 19">
    <name type="scientific">Callorhinchus milii</name>
    <name type="common">Ghost shark</name>
    <dbReference type="NCBI Taxonomy" id="7868"/>
    <lineage>
        <taxon>Eukaryota</taxon>
        <taxon>Metazoa</taxon>
        <taxon>Chordata</taxon>
        <taxon>Craniata</taxon>
        <taxon>Vertebrata</taxon>
        <taxon>Chondrichthyes</taxon>
        <taxon>Holocephali</taxon>
        <taxon>Chimaeriformes</taxon>
        <taxon>Callorhinchidae</taxon>
        <taxon>Callorhinchus</taxon>
    </lineage>
</organism>
<evidence type="ECO:0000256" key="12">
    <source>
        <dbReference type="ARBA" id="ARBA00042015"/>
    </source>
</evidence>
<evidence type="ECO:0000256" key="6">
    <source>
        <dbReference type="ARBA" id="ARBA00023242"/>
    </source>
</evidence>
<comment type="subcellular location">
    <subcellularLocation>
        <location evidence="2">Nucleus</location>
        <location evidence="2">Nucleolus</location>
    </subcellularLocation>
    <subcellularLocation>
        <location evidence="3">Nucleus</location>
        <location evidence="3">Nucleoplasm</location>
    </subcellularLocation>
</comment>
<evidence type="ECO:0000256" key="3">
    <source>
        <dbReference type="ARBA" id="ARBA00004642"/>
    </source>
</evidence>
<dbReference type="GO" id="GO:0140933">
    <property type="term" value="F:5'-(N(7)-methylguanosine 5'-triphospho)-[mRNA] hydrolase activity"/>
    <property type="evidence" value="ECO:0007669"/>
    <property type="project" value="UniProtKB-EC"/>
</dbReference>
<reference evidence="19" key="1">
    <citation type="journal article" date="2006" name="Science">
        <title>Ancient noncoding elements conserved in the human genome.</title>
        <authorList>
            <person name="Venkatesh B."/>
            <person name="Kirkness E.F."/>
            <person name="Loh Y.H."/>
            <person name="Halpern A.L."/>
            <person name="Lee A.P."/>
            <person name="Johnson J."/>
            <person name="Dandona N."/>
            <person name="Viswanathan L.D."/>
            <person name="Tay A."/>
            <person name="Venter J.C."/>
            <person name="Strausberg R.L."/>
            <person name="Brenner S."/>
        </authorList>
    </citation>
    <scope>NUCLEOTIDE SEQUENCE [LARGE SCALE GENOMIC DNA]</scope>
</reference>
<comment type="similarity">
    <text evidence="7">Belongs to the Nudix hydrolase family. NUDT16 subfamily.</text>
</comment>
<evidence type="ECO:0000256" key="9">
    <source>
        <dbReference type="ARBA" id="ARBA00039871"/>
    </source>
</evidence>
<dbReference type="InterPro" id="IPR054754">
    <property type="entry name" value="NudT16"/>
</dbReference>
<dbReference type="Pfam" id="PF22327">
    <property type="entry name" value="Nudt16-like"/>
    <property type="match status" value="1"/>
</dbReference>
<dbReference type="GO" id="GO:0030515">
    <property type="term" value="F:snoRNA binding"/>
    <property type="evidence" value="ECO:0007669"/>
    <property type="project" value="TreeGrafter"/>
</dbReference>
<evidence type="ECO:0000256" key="16">
    <source>
        <dbReference type="ARBA" id="ARBA00048945"/>
    </source>
</evidence>
<comment type="catalytic activity">
    <reaction evidence="15">
        <text>IDP + H2O = IMP + phosphate + H(+)</text>
        <dbReference type="Rhea" id="RHEA:35207"/>
        <dbReference type="ChEBI" id="CHEBI:15377"/>
        <dbReference type="ChEBI" id="CHEBI:15378"/>
        <dbReference type="ChEBI" id="CHEBI:43474"/>
        <dbReference type="ChEBI" id="CHEBI:58053"/>
        <dbReference type="ChEBI" id="CHEBI:58280"/>
        <dbReference type="EC" id="3.6.1.64"/>
    </reaction>
    <physiologicalReaction direction="left-to-right" evidence="15">
        <dbReference type="Rhea" id="RHEA:35208"/>
    </physiologicalReaction>
</comment>
<dbReference type="PROSITE" id="PS51462">
    <property type="entry name" value="NUDIX"/>
    <property type="match status" value="1"/>
</dbReference>
<dbReference type="Proteomes" id="UP000314986">
    <property type="component" value="Unassembled WGS sequence"/>
</dbReference>
<dbReference type="EC" id="3.6.1.64" evidence="8"/>
<evidence type="ECO:0000256" key="5">
    <source>
        <dbReference type="ARBA" id="ARBA00023080"/>
    </source>
</evidence>
<keyword evidence="4" id="KW-0694">RNA-binding</keyword>
<reference evidence="18" key="4">
    <citation type="submission" date="2025-08" db="UniProtKB">
        <authorList>
            <consortium name="Ensembl"/>
        </authorList>
    </citation>
    <scope>IDENTIFICATION</scope>
</reference>
<sequence>MMEPGYRSVSRRDSRSLVGYKHACHAMLHAPLPSSLSPFQMQMRFDGKIGFPGGFVDIRDHSLEDGLNRELAEELGCDQKLLCVTESDYRSSHATDAMPQKVVAHFYIKQLSLADLHRIEVAAVHAKDHGREVMGTIRVPLYTLRDGFGGLPAFLTNTFIGNAKEQLIYALRTLKLLSEEAIQTAISAGQEG</sequence>